<name>A0A1E5IFW3_ENDTX</name>
<dbReference type="AlphaFoldDB" id="A0A1E5IFW3"/>
<gene>
    <name evidence="1" type="ORF">ATZ36_10130</name>
</gene>
<comment type="caution">
    <text evidence="1">The sequence shown here is derived from an EMBL/GenBank/DDBJ whole genome shotgun (WGS) entry which is preliminary data.</text>
</comment>
<dbReference type="Proteomes" id="UP000095237">
    <property type="component" value="Unassembled WGS sequence"/>
</dbReference>
<dbReference type="EMBL" id="LNVX01000757">
    <property type="protein sequence ID" value="OEG69340.1"/>
    <property type="molecule type" value="Genomic_DNA"/>
</dbReference>
<reference evidence="1 2" key="1">
    <citation type="submission" date="2015-11" db="EMBL/GenBank/DDBJ databases">
        <title>Evidence for parallel genomic evolution in an endosymbiosis of termite gut flagellates.</title>
        <authorList>
            <person name="Zheng H."/>
        </authorList>
    </citation>
    <scope>NUCLEOTIDE SEQUENCE [LARGE SCALE GENOMIC DNA]</scope>
    <source>
        <strain evidence="1 2">CET450</strain>
    </source>
</reference>
<proteinExistence type="predicted"/>
<evidence type="ECO:0000313" key="2">
    <source>
        <dbReference type="Proteomes" id="UP000095237"/>
    </source>
</evidence>
<protein>
    <submittedName>
        <fullName evidence="1">Uncharacterized protein</fullName>
    </submittedName>
</protein>
<organism evidence="1 2">
    <name type="scientific">Endomicrobium trichonymphae</name>
    <dbReference type="NCBI Taxonomy" id="1408204"/>
    <lineage>
        <taxon>Bacteria</taxon>
        <taxon>Pseudomonadati</taxon>
        <taxon>Elusimicrobiota</taxon>
        <taxon>Endomicrobiia</taxon>
        <taxon>Endomicrobiales</taxon>
        <taxon>Endomicrobiaceae</taxon>
        <taxon>Candidatus Endomicrobiellum</taxon>
    </lineage>
</organism>
<sequence length="107" mass="12485">MKDADNTRAEIRKTFRELQNITAKSQTFAVHLCGSTSKNGKFFFRINPDFAKLYKHFNAYFLGRELRDRYLMNNGRANQHKISVRTLVKANPNMPDCDDIKKGNRDN</sequence>
<accession>A0A1E5IFW3</accession>
<evidence type="ECO:0000313" key="1">
    <source>
        <dbReference type="EMBL" id="OEG69340.1"/>
    </source>
</evidence>
<keyword evidence="2" id="KW-1185">Reference proteome</keyword>